<proteinExistence type="predicted"/>
<feature type="compositionally biased region" description="Basic and acidic residues" evidence="1">
    <location>
        <begin position="104"/>
        <end position="115"/>
    </location>
</feature>
<evidence type="ECO:0000256" key="1">
    <source>
        <dbReference type="SAM" id="MobiDB-lite"/>
    </source>
</evidence>
<feature type="compositionally biased region" description="Basic and acidic residues" evidence="1">
    <location>
        <begin position="122"/>
        <end position="136"/>
    </location>
</feature>
<feature type="region of interest" description="Disordered" evidence="1">
    <location>
        <begin position="1"/>
        <end position="156"/>
    </location>
</feature>
<dbReference type="OrthoDB" id="203279at2759"/>
<evidence type="ECO:0000313" key="3">
    <source>
        <dbReference type="Proteomes" id="UP000799779"/>
    </source>
</evidence>
<feature type="compositionally biased region" description="Basic and acidic residues" evidence="1">
    <location>
        <begin position="65"/>
        <end position="75"/>
    </location>
</feature>
<dbReference type="AlphaFoldDB" id="A0A6A5W5E5"/>
<feature type="compositionally biased region" description="Basic and acidic residues" evidence="1">
    <location>
        <begin position="10"/>
        <end position="19"/>
    </location>
</feature>
<protein>
    <submittedName>
        <fullName evidence="2">Uncharacterized protein</fullName>
    </submittedName>
</protein>
<feature type="compositionally biased region" description="Gly residues" evidence="1">
    <location>
        <begin position="85"/>
        <end position="97"/>
    </location>
</feature>
<accession>A0A6A5W5E5</accession>
<sequence length="156" mass="16301">MAGYGNRTNPDLDHNDLVEQHSNTRFGVDHSNAYSGGHETYGSGTTGGAGFGNKTMPSDSTVDNSEFRFGNRDDTQPYSGHAGRHGSGSTGGAGFGNKTGSFGESKDSTMGKVMEKIGTVTHNEKMVEKGRAKREAQGLGQPIHGAAADEDAYAAN</sequence>
<organism evidence="2 3">
    <name type="scientific">Amniculicola lignicola CBS 123094</name>
    <dbReference type="NCBI Taxonomy" id="1392246"/>
    <lineage>
        <taxon>Eukaryota</taxon>
        <taxon>Fungi</taxon>
        <taxon>Dikarya</taxon>
        <taxon>Ascomycota</taxon>
        <taxon>Pezizomycotina</taxon>
        <taxon>Dothideomycetes</taxon>
        <taxon>Pleosporomycetidae</taxon>
        <taxon>Pleosporales</taxon>
        <taxon>Amniculicolaceae</taxon>
        <taxon>Amniculicola</taxon>
    </lineage>
</organism>
<dbReference type="Proteomes" id="UP000799779">
    <property type="component" value="Unassembled WGS sequence"/>
</dbReference>
<keyword evidence="3" id="KW-1185">Reference proteome</keyword>
<gene>
    <name evidence="2" type="ORF">P154DRAFT_537408</name>
</gene>
<dbReference type="EMBL" id="ML977617">
    <property type="protein sequence ID" value="KAF1997083.1"/>
    <property type="molecule type" value="Genomic_DNA"/>
</dbReference>
<reference evidence="2" key="1">
    <citation type="journal article" date="2020" name="Stud. Mycol.">
        <title>101 Dothideomycetes genomes: a test case for predicting lifestyles and emergence of pathogens.</title>
        <authorList>
            <person name="Haridas S."/>
            <person name="Albert R."/>
            <person name="Binder M."/>
            <person name="Bloem J."/>
            <person name="Labutti K."/>
            <person name="Salamov A."/>
            <person name="Andreopoulos B."/>
            <person name="Baker S."/>
            <person name="Barry K."/>
            <person name="Bills G."/>
            <person name="Bluhm B."/>
            <person name="Cannon C."/>
            <person name="Castanera R."/>
            <person name="Culley D."/>
            <person name="Daum C."/>
            <person name="Ezra D."/>
            <person name="Gonzalez J."/>
            <person name="Henrissat B."/>
            <person name="Kuo A."/>
            <person name="Liang C."/>
            <person name="Lipzen A."/>
            <person name="Lutzoni F."/>
            <person name="Magnuson J."/>
            <person name="Mondo S."/>
            <person name="Nolan M."/>
            <person name="Ohm R."/>
            <person name="Pangilinan J."/>
            <person name="Park H.-J."/>
            <person name="Ramirez L."/>
            <person name="Alfaro M."/>
            <person name="Sun H."/>
            <person name="Tritt A."/>
            <person name="Yoshinaga Y."/>
            <person name="Zwiers L.-H."/>
            <person name="Turgeon B."/>
            <person name="Goodwin S."/>
            <person name="Spatafora J."/>
            <person name="Crous P."/>
            <person name="Grigoriev I."/>
        </authorList>
    </citation>
    <scope>NUCLEOTIDE SEQUENCE</scope>
    <source>
        <strain evidence="2">CBS 123094</strain>
    </source>
</reference>
<name>A0A6A5W5E5_9PLEO</name>
<evidence type="ECO:0000313" key="2">
    <source>
        <dbReference type="EMBL" id="KAF1997083.1"/>
    </source>
</evidence>